<keyword evidence="2" id="KW-1185">Reference proteome</keyword>
<evidence type="ECO:0000313" key="2">
    <source>
        <dbReference type="Proteomes" id="UP000886998"/>
    </source>
</evidence>
<dbReference type="Proteomes" id="UP000886998">
    <property type="component" value="Unassembled WGS sequence"/>
</dbReference>
<proteinExistence type="predicted"/>
<sequence length="110" mass="12352">MVTFFCKGGTTNLTNVATHVVDVDESHSDSTQTDSKITISSSIVLLQQYPYINNKDRFSNGERILQRRNHQPYKCGFHVVDVDKSHSSSTAIMEDPKITILPCLLQLPMP</sequence>
<dbReference type="EMBL" id="BMAV01000226">
    <property type="protein sequence ID" value="GFY37299.1"/>
    <property type="molecule type" value="Genomic_DNA"/>
</dbReference>
<protein>
    <submittedName>
        <fullName evidence="1">Uncharacterized protein</fullName>
    </submittedName>
</protein>
<comment type="caution">
    <text evidence="1">The sequence shown here is derived from an EMBL/GenBank/DDBJ whole genome shotgun (WGS) entry which is preliminary data.</text>
</comment>
<dbReference type="AlphaFoldDB" id="A0A8X6WLL6"/>
<evidence type="ECO:0000313" key="1">
    <source>
        <dbReference type="EMBL" id="GFY37299.1"/>
    </source>
</evidence>
<reference evidence="1" key="1">
    <citation type="submission" date="2020-08" db="EMBL/GenBank/DDBJ databases">
        <title>Multicomponent nature underlies the extraordinary mechanical properties of spider dragline silk.</title>
        <authorList>
            <person name="Kono N."/>
            <person name="Nakamura H."/>
            <person name="Mori M."/>
            <person name="Yoshida Y."/>
            <person name="Ohtoshi R."/>
            <person name="Malay A.D."/>
            <person name="Moran D.A.P."/>
            <person name="Tomita M."/>
            <person name="Numata K."/>
            <person name="Arakawa K."/>
        </authorList>
    </citation>
    <scope>NUCLEOTIDE SEQUENCE</scope>
</reference>
<gene>
    <name evidence="1" type="ORF">TNIN_319621</name>
</gene>
<organism evidence="1 2">
    <name type="scientific">Trichonephila inaurata madagascariensis</name>
    <dbReference type="NCBI Taxonomy" id="2747483"/>
    <lineage>
        <taxon>Eukaryota</taxon>
        <taxon>Metazoa</taxon>
        <taxon>Ecdysozoa</taxon>
        <taxon>Arthropoda</taxon>
        <taxon>Chelicerata</taxon>
        <taxon>Arachnida</taxon>
        <taxon>Araneae</taxon>
        <taxon>Araneomorphae</taxon>
        <taxon>Entelegynae</taxon>
        <taxon>Araneoidea</taxon>
        <taxon>Nephilidae</taxon>
        <taxon>Trichonephila</taxon>
        <taxon>Trichonephila inaurata</taxon>
    </lineage>
</organism>
<name>A0A8X6WLL6_9ARAC</name>
<accession>A0A8X6WLL6</accession>